<dbReference type="EMBL" id="JAEMNV010000003">
    <property type="protein sequence ID" value="MBJ8339677.1"/>
    <property type="molecule type" value="Genomic_DNA"/>
</dbReference>
<comment type="subcellular location">
    <subcellularLocation>
        <location evidence="1">Cell membrane</location>
        <topology evidence="1">Single-pass membrane protein</topology>
    </subcellularLocation>
</comment>
<evidence type="ECO:0000313" key="9">
    <source>
        <dbReference type="Proteomes" id="UP000655868"/>
    </source>
</evidence>
<dbReference type="PANTHER" id="PTHR33885">
    <property type="entry name" value="PHAGE SHOCK PROTEIN C"/>
    <property type="match status" value="1"/>
</dbReference>
<dbReference type="Pfam" id="PF04024">
    <property type="entry name" value="PspC"/>
    <property type="match status" value="1"/>
</dbReference>
<dbReference type="InterPro" id="IPR052027">
    <property type="entry name" value="PspC"/>
</dbReference>
<name>A0A934U3N6_9NOCA</name>
<reference evidence="8" key="1">
    <citation type="submission" date="2020-12" db="EMBL/GenBank/DDBJ databases">
        <title>Antrihabitans popcorni sp. nov. and Antrihabitans auranticaus sp. nov., isolated from a larva cave.</title>
        <authorList>
            <person name="Lee S.D."/>
            <person name="Kim I.S."/>
        </authorList>
    </citation>
    <scope>NUCLEOTIDE SEQUENCE</scope>
    <source>
        <strain evidence="8">YC3-6</strain>
    </source>
</reference>
<evidence type="ECO:0000256" key="5">
    <source>
        <dbReference type="ARBA" id="ARBA00023136"/>
    </source>
</evidence>
<gene>
    <name evidence="8" type="ORF">JGU71_12340</name>
</gene>
<keyword evidence="2" id="KW-1003">Cell membrane</keyword>
<keyword evidence="4 6" id="KW-1133">Transmembrane helix</keyword>
<evidence type="ECO:0000256" key="1">
    <source>
        <dbReference type="ARBA" id="ARBA00004162"/>
    </source>
</evidence>
<organism evidence="8 9">
    <name type="scientific">Antrihabitans stalagmiti</name>
    <dbReference type="NCBI Taxonomy" id="2799499"/>
    <lineage>
        <taxon>Bacteria</taxon>
        <taxon>Bacillati</taxon>
        <taxon>Actinomycetota</taxon>
        <taxon>Actinomycetes</taxon>
        <taxon>Mycobacteriales</taxon>
        <taxon>Nocardiaceae</taxon>
        <taxon>Antrihabitans</taxon>
    </lineage>
</organism>
<keyword evidence="9" id="KW-1185">Reference proteome</keyword>
<keyword evidence="5 6" id="KW-0472">Membrane</keyword>
<keyword evidence="3 6" id="KW-0812">Transmembrane</keyword>
<feature type="domain" description="Phage shock protein PspC N-terminal" evidence="7">
    <location>
        <begin position="9"/>
        <end position="67"/>
    </location>
</feature>
<protein>
    <submittedName>
        <fullName evidence="8">PspC domain-containing protein</fullName>
    </submittedName>
</protein>
<evidence type="ECO:0000256" key="3">
    <source>
        <dbReference type="ARBA" id="ARBA00022692"/>
    </source>
</evidence>
<dbReference type="GO" id="GO:0005886">
    <property type="term" value="C:plasma membrane"/>
    <property type="evidence" value="ECO:0007669"/>
    <property type="project" value="UniProtKB-SubCell"/>
</dbReference>
<evidence type="ECO:0000313" key="8">
    <source>
        <dbReference type="EMBL" id="MBJ8339677.1"/>
    </source>
</evidence>
<dbReference type="Proteomes" id="UP000655868">
    <property type="component" value="Unassembled WGS sequence"/>
</dbReference>
<comment type="caution">
    <text evidence="8">The sequence shown here is derived from an EMBL/GenBank/DDBJ whole genome shotgun (WGS) entry which is preliminary data.</text>
</comment>
<dbReference type="PANTHER" id="PTHR33885:SF3">
    <property type="entry name" value="PHAGE SHOCK PROTEIN C"/>
    <property type="match status" value="1"/>
</dbReference>
<proteinExistence type="predicted"/>
<accession>A0A934U3N6</accession>
<evidence type="ECO:0000256" key="2">
    <source>
        <dbReference type="ARBA" id="ARBA00022475"/>
    </source>
</evidence>
<sequence length="67" mass="7193">MTFESQPTRPFVRSSENKMVAGVCAGVAEYSNLDVNLVRALTVVGALISFGTVALVYIAAWMLMPQA</sequence>
<dbReference type="RefSeq" id="WP_199704398.1">
    <property type="nucleotide sequence ID" value="NZ_JAEMNV010000003.1"/>
</dbReference>
<feature type="transmembrane region" description="Helical" evidence="6">
    <location>
        <begin position="40"/>
        <end position="64"/>
    </location>
</feature>
<dbReference type="AlphaFoldDB" id="A0A934U3N6"/>
<evidence type="ECO:0000256" key="6">
    <source>
        <dbReference type="SAM" id="Phobius"/>
    </source>
</evidence>
<evidence type="ECO:0000256" key="4">
    <source>
        <dbReference type="ARBA" id="ARBA00022989"/>
    </source>
</evidence>
<dbReference type="InterPro" id="IPR007168">
    <property type="entry name" value="Phageshock_PspC_N"/>
</dbReference>
<evidence type="ECO:0000259" key="7">
    <source>
        <dbReference type="Pfam" id="PF04024"/>
    </source>
</evidence>